<dbReference type="Gene3D" id="2.70.98.10">
    <property type="match status" value="1"/>
</dbReference>
<gene>
    <name evidence="1" type="ORF">BDK51DRAFT_29457</name>
</gene>
<dbReference type="SUPFAM" id="SSF74650">
    <property type="entry name" value="Galactose mutarotase-like"/>
    <property type="match status" value="1"/>
</dbReference>
<dbReference type="PANTHER" id="PTHR11122:SF13">
    <property type="entry name" value="GLUCOSE-6-PHOSPHATE 1-EPIMERASE"/>
    <property type="match status" value="1"/>
</dbReference>
<evidence type="ECO:0008006" key="3">
    <source>
        <dbReference type="Google" id="ProtNLM"/>
    </source>
</evidence>
<proteinExistence type="predicted"/>
<evidence type="ECO:0000313" key="1">
    <source>
        <dbReference type="EMBL" id="RKO86504.1"/>
    </source>
</evidence>
<name>A0A4P9W2W5_9FUNG</name>
<feature type="non-terminal residue" evidence="1">
    <location>
        <position position="1"/>
    </location>
</feature>
<dbReference type="PANTHER" id="PTHR11122">
    <property type="entry name" value="APOSPORY-ASSOCIATED PROTEIN C-RELATED"/>
    <property type="match status" value="1"/>
</dbReference>
<dbReference type="InterPro" id="IPR011013">
    <property type="entry name" value="Gal_mutarotase_sf_dom"/>
</dbReference>
<evidence type="ECO:0000313" key="2">
    <source>
        <dbReference type="Proteomes" id="UP000269721"/>
    </source>
</evidence>
<dbReference type="InterPro" id="IPR014718">
    <property type="entry name" value="GH-type_carb-bd"/>
</dbReference>
<protein>
    <recommendedName>
        <fullName evidence="3">Galactose mutarotase-like domain-containing protein</fullName>
    </recommendedName>
</protein>
<dbReference type="GO" id="GO:0005975">
    <property type="term" value="P:carbohydrate metabolic process"/>
    <property type="evidence" value="ECO:0007669"/>
    <property type="project" value="InterPro"/>
</dbReference>
<organism evidence="1 2">
    <name type="scientific">Blyttiomyces helicus</name>
    <dbReference type="NCBI Taxonomy" id="388810"/>
    <lineage>
        <taxon>Eukaryota</taxon>
        <taxon>Fungi</taxon>
        <taxon>Fungi incertae sedis</taxon>
        <taxon>Chytridiomycota</taxon>
        <taxon>Chytridiomycota incertae sedis</taxon>
        <taxon>Chytridiomycetes</taxon>
        <taxon>Chytridiomycetes incertae sedis</taxon>
        <taxon>Blyttiomyces</taxon>
    </lineage>
</organism>
<dbReference type="GO" id="GO:0030246">
    <property type="term" value="F:carbohydrate binding"/>
    <property type="evidence" value="ECO:0007669"/>
    <property type="project" value="InterPro"/>
</dbReference>
<keyword evidence="2" id="KW-1185">Reference proteome</keyword>
<accession>A0A4P9W2W5</accession>
<sequence length="128" mass="13565">RSFIDKVTDNGATLHVESRESVTVAGEVDRVYRDVSADVISLAGSGIGAGVVLVKKGFSDVVVWNPWVDKAKAMADFGDEEPTGDIPAPLSRPSQYKNMICIEFGEVSTPVTLPAGQTWEAGQTLVAA</sequence>
<dbReference type="GO" id="GO:0005737">
    <property type="term" value="C:cytoplasm"/>
    <property type="evidence" value="ECO:0007669"/>
    <property type="project" value="TreeGrafter"/>
</dbReference>
<dbReference type="OrthoDB" id="1659429at2759"/>
<dbReference type="AlphaFoldDB" id="A0A4P9W2W5"/>
<dbReference type="Proteomes" id="UP000269721">
    <property type="component" value="Unassembled WGS sequence"/>
</dbReference>
<dbReference type="GO" id="GO:0047938">
    <property type="term" value="F:glucose-6-phosphate 1-epimerase activity"/>
    <property type="evidence" value="ECO:0007669"/>
    <property type="project" value="TreeGrafter"/>
</dbReference>
<reference evidence="2" key="1">
    <citation type="journal article" date="2018" name="Nat. Microbiol.">
        <title>Leveraging single-cell genomics to expand the fungal tree of life.</title>
        <authorList>
            <person name="Ahrendt S.R."/>
            <person name="Quandt C.A."/>
            <person name="Ciobanu D."/>
            <person name="Clum A."/>
            <person name="Salamov A."/>
            <person name="Andreopoulos B."/>
            <person name="Cheng J.F."/>
            <person name="Woyke T."/>
            <person name="Pelin A."/>
            <person name="Henrissat B."/>
            <person name="Reynolds N.K."/>
            <person name="Benny G.L."/>
            <person name="Smith M.E."/>
            <person name="James T.Y."/>
            <person name="Grigoriev I.V."/>
        </authorList>
    </citation>
    <scope>NUCLEOTIDE SEQUENCE [LARGE SCALE GENOMIC DNA]</scope>
</reference>
<dbReference type="EMBL" id="KZ998139">
    <property type="protein sequence ID" value="RKO86504.1"/>
    <property type="molecule type" value="Genomic_DNA"/>
</dbReference>